<dbReference type="Pfam" id="PF00578">
    <property type="entry name" value="AhpC-TSA"/>
    <property type="match status" value="1"/>
</dbReference>
<protein>
    <submittedName>
        <fullName evidence="3">TlpA family protein disulfide reductase</fullName>
    </submittedName>
</protein>
<evidence type="ECO:0000259" key="2">
    <source>
        <dbReference type="PROSITE" id="PS51352"/>
    </source>
</evidence>
<name>A0A7G9RP11_9BURK</name>
<accession>A0A7G9RP11</accession>
<feature type="chain" id="PRO_5028993991" evidence="1">
    <location>
        <begin position="32"/>
        <end position="186"/>
    </location>
</feature>
<dbReference type="GO" id="GO:0016209">
    <property type="term" value="F:antioxidant activity"/>
    <property type="evidence" value="ECO:0007669"/>
    <property type="project" value="InterPro"/>
</dbReference>
<dbReference type="AlphaFoldDB" id="A0A7G9RP11"/>
<evidence type="ECO:0000313" key="4">
    <source>
        <dbReference type="Proteomes" id="UP000515811"/>
    </source>
</evidence>
<organism evidence="3 4">
    <name type="scientific">Diaphorobacter ruginosibacter</name>
    <dbReference type="NCBI Taxonomy" id="1715720"/>
    <lineage>
        <taxon>Bacteria</taxon>
        <taxon>Pseudomonadati</taxon>
        <taxon>Pseudomonadota</taxon>
        <taxon>Betaproteobacteria</taxon>
        <taxon>Burkholderiales</taxon>
        <taxon>Comamonadaceae</taxon>
        <taxon>Diaphorobacter</taxon>
    </lineage>
</organism>
<dbReference type="InterPro" id="IPR050553">
    <property type="entry name" value="Thioredoxin_ResA/DsbE_sf"/>
</dbReference>
<evidence type="ECO:0000313" key="3">
    <source>
        <dbReference type="EMBL" id="QNN57336.1"/>
    </source>
</evidence>
<dbReference type="PROSITE" id="PS51352">
    <property type="entry name" value="THIOREDOXIN_2"/>
    <property type="match status" value="1"/>
</dbReference>
<gene>
    <name evidence="3" type="ORF">H9K76_00025</name>
</gene>
<dbReference type="Proteomes" id="UP000515811">
    <property type="component" value="Chromosome"/>
</dbReference>
<dbReference type="InterPro" id="IPR036249">
    <property type="entry name" value="Thioredoxin-like_sf"/>
</dbReference>
<dbReference type="PANTHER" id="PTHR42852:SF18">
    <property type="entry name" value="CHROMOSOME UNDETERMINED SCAFFOLD_47, WHOLE GENOME SHOTGUN SEQUENCE"/>
    <property type="match status" value="1"/>
</dbReference>
<dbReference type="EMBL" id="CP060714">
    <property type="protein sequence ID" value="QNN57336.1"/>
    <property type="molecule type" value="Genomic_DNA"/>
</dbReference>
<sequence>MRRKRKPQPVHVYLGLLVFVVCWIASGTAHAWQPEIGEKPNTMEQLELVTGQPVRLSDYAGKPLVIYFGADWCAPCVANGRPAVLDAFSRYKGRGLQVLFVDLDDPFKFRGKKLVESQQLGLPIAMRSLPAPGQEKMRNFDFGSFGKIQVVPTAIILDDSGKVVGKIEQGTRLRAELDGAVQPLLR</sequence>
<proteinExistence type="predicted"/>
<dbReference type="GO" id="GO:0016491">
    <property type="term" value="F:oxidoreductase activity"/>
    <property type="evidence" value="ECO:0007669"/>
    <property type="project" value="InterPro"/>
</dbReference>
<reference evidence="3 4" key="1">
    <citation type="submission" date="2020-08" db="EMBL/GenBank/DDBJ databases">
        <title>Genome sequence of Diaphorobacter ruginosibacter DSM 27467T.</title>
        <authorList>
            <person name="Hyun D.-W."/>
            <person name="Bae J.-W."/>
        </authorList>
    </citation>
    <scope>NUCLEOTIDE SEQUENCE [LARGE SCALE GENOMIC DNA]</scope>
    <source>
        <strain evidence="3 4">DSM 27467</strain>
    </source>
</reference>
<dbReference type="InterPro" id="IPR013766">
    <property type="entry name" value="Thioredoxin_domain"/>
</dbReference>
<keyword evidence="1" id="KW-0732">Signal</keyword>
<feature type="domain" description="Thioredoxin" evidence="2">
    <location>
        <begin position="34"/>
        <end position="186"/>
    </location>
</feature>
<dbReference type="Gene3D" id="3.40.30.10">
    <property type="entry name" value="Glutaredoxin"/>
    <property type="match status" value="1"/>
</dbReference>
<dbReference type="RefSeq" id="WP_187597601.1">
    <property type="nucleotide sequence ID" value="NZ_CP060714.1"/>
</dbReference>
<dbReference type="SUPFAM" id="SSF52833">
    <property type="entry name" value="Thioredoxin-like"/>
    <property type="match status" value="1"/>
</dbReference>
<evidence type="ECO:0000256" key="1">
    <source>
        <dbReference type="SAM" id="SignalP"/>
    </source>
</evidence>
<dbReference type="CDD" id="cd02966">
    <property type="entry name" value="TlpA_like_family"/>
    <property type="match status" value="1"/>
</dbReference>
<dbReference type="KEGG" id="drg:H9K76_00025"/>
<keyword evidence="4" id="KW-1185">Reference proteome</keyword>
<dbReference type="PANTHER" id="PTHR42852">
    <property type="entry name" value="THIOL:DISULFIDE INTERCHANGE PROTEIN DSBE"/>
    <property type="match status" value="1"/>
</dbReference>
<dbReference type="InterPro" id="IPR000866">
    <property type="entry name" value="AhpC/TSA"/>
</dbReference>
<feature type="signal peptide" evidence="1">
    <location>
        <begin position="1"/>
        <end position="31"/>
    </location>
</feature>